<evidence type="ECO:0000313" key="4">
    <source>
        <dbReference type="Proteomes" id="UP000523000"/>
    </source>
</evidence>
<reference evidence="3 4" key="1">
    <citation type="submission" date="2020-08" db="EMBL/GenBank/DDBJ databases">
        <title>Sequencing the genomes of 1000 actinobacteria strains.</title>
        <authorList>
            <person name="Klenk H.-P."/>
        </authorList>
    </citation>
    <scope>NUCLEOTIDE SEQUENCE [LARGE SCALE GENOMIC DNA]</scope>
    <source>
        <strain evidence="3 4">DSM 22826</strain>
    </source>
</reference>
<dbReference type="Gene3D" id="1.10.30.50">
    <property type="match status" value="1"/>
</dbReference>
<comment type="caution">
    <text evidence="3">The sequence shown here is derived from an EMBL/GenBank/DDBJ whole genome shotgun (WGS) entry which is preliminary data.</text>
</comment>
<gene>
    <name evidence="3" type="ORF">E9229_001389</name>
</gene>
<accession>A0A839QFX3</accession>
<organism evidence="3 4">
    <name type="scientific">Paeniglutamicibacter cryotolerans</name>
    <dbReference type="NCBI Taxonomy" id="670079"/>
    <lineage>
        <taxon>Bacteria</taxon>
        <taxon>Bacillati</taxon>
        <taxon>Actinomycetota</taxon>
        <taxon>Actinomycetes</taxon>
        <taxon>Micrococcales</taxon>
        <taxon>Micrococcaceae</taxon>
        <taxon>Paeniglutamicibacter</taxon>
    </lineage>
</organism>
<dbReference type="Pfam" id="PF02720">
    <property type="entry name" value="DUF222"/>
    <property type="match status" value="1"/>
</dbReference>
<dbReference type="CDD" id="cd00085">
    <property type="entry name" value="HNHc"/>
    <property type="match status" value="1"/>
</dbReference>
<feature type="compositionally biased region" description="Basic and acidic residues" evidence="1">
    <location>
        <begin position="498"/>
        <end position="515"/>
    </location>
</feature>
<evidence type="ECO:0000256" key="1">
    <source>
        <dbReference type="SAM" id="MobiDB-lite"/>
    </source>
</evidence>
<evidence type="ECO:0000259" key="2">
    <source>
        <dbReference type="SMART" id="SM00507"/>
    </source>
</evidence>
<feature type="region of interest" description="Disordered" evidence="1">
    <location>
        <begin position="1"/>
        <end position="23"/>
    </location>
</feature>
<evidence type="ECO:0000313" key="3">
    <source>
        <dbReference type="EMBL" id="MBB2995198.1"/>
    </source>
</evidence>
<dbReference type="EMBL" id="JACHVS010000001">
    <property type="protein sequence ID" value="MBB2995198.1"/>
    <property type="molecule type" value="Genomic_DNA"/>
</dbReference>
<feature type="region of interest" description="Disordered" evidence="1">
    <location>
        <begin position="473"/>
        <end position="536"/>
    </location>
</feature>
<dbReference type="Proteomes" id="UP000523000">
    <property type="component" value="Unassembled WGS sequence"/>
</dbReference>
<dbReference type="InterPro" id="IPR003615">
    <property type="entry name" value="HNH_nuc"/>
</dbReference>
<name>A0A839QFX3_9MICC</name>
<dbReference type="AlphaFoldDB" id="A0A839QFX3"/>
<protein>
    <recommendedName>
        <fullName evidence="2">HNH nuclease domain-containing protein</fullName>
    </recommendedName>
</protein>
<feature type="compositionally biased region" description="Basic and acidic residues" evidence="1">
    <location>
        <begin position="525"/>
        <end position="536"/>
    </location>
</feature>
<proteinExistence type="predicted"/>
<keyword evidence="4" id="KW-1185">Reference proteome</keyword>
<feature type="domain" description="HNH nuclease" evidence="2">
    <location>
        <begin position="382"/>
        <end position="434"/>
    </location>
</feature>
<sequence length="536" mass="57997">MGKYAAHQPAAEPDEASVPPAGSRYFAPDEGPWLMGVERRLSTGPLARAVADLAAAEAPAEPACSLAQLAAIGRIRSMLDGLEATLLADAHEMVQRGLSTPLAQQNPTLFAGDGRTQEHGYPLSRLDRGLNRSSLVAEAALSLRTSERGAFSALAVAEGLRYVHDDALLALYRGDMTGRTAATLVKQTGGLPRETARRIGQSALGLAGTLSDASMARHIKRQRERLHPEPITDRRSRAELGRSLTWWPEEDGMAILQAYLPAEEVLAIFNTVGVHANSLRDPEERRHLGQLRADVFRDAVLEGWPGAPVGGRGLFVGLSIPALELLCNPERGIAQLQGYGPIPIGAALRLAARAPSLKRILTDPWTGAMLDLGRKSYRPNRALRDYLRLRDEHCRMPGCRRIPELTEFDHIEPWGTGGRTSAGNAQLLCRRHQVYKHVLGWEVVHRGNGVLQWRSPHGVVVLDVPEQADALGPFRQPMLPPGTQVDAASRKALGWDPAEVHPEAPQDRAEAEPGREPGAPAACPDADRDPGRGTPG</sequence>
<dbReference type="SMART" id="SM00507">
    <property type="entry name" value="HNHc"/>
    <property type="match status" value="1"/>
</dbReference>
<dbReference type="InterPro" id="IPR003870">
    <property type="entry name" value="DUF222"/>
</dbReference>
<dbReference type="RefSeq" id="WP_183510495.1">
    <property type="nucleotide sequence ID" value="NZ_BAABGK010000107.1"/>
</dbReference>